<comment type="caution">
    <text evidence="4">The sequence shown here is derived from an EMBL/GenBank/DDBJ whole genome shotgun (WGS) entry which is preliminary data.</text>
</comment>
<dbReference type="InterPro" id="IPR001849">
    <property type="entry name" value="PH_domain"/>
</dbReference>
<reference evidence="4 5" key="1">
    <citation type="journal article" date="2024" name="BMC Genomics">
        <title>Genome assembly of redclaw crayfish (Cherax quadricarinatus) provides insights into its immune adaptation and hypoxia tolerance.</title>
        <authorList>
            <person name="Liu Z."/>
            <person name="Zheng J."/>
            <person name="Li H."/>
            <person name="Fang K."/>
            <person name="Wang S."/>
            <person name="He J."/>
            <person name="Zhou D."/>
            <person name="Weng S."/>
            <person name="Chi M."/>
            <person name="Gu Z."/>
            <person name="He J."/>
            <person name="Li F."/>
            <person name="Wang M."/>
        </authorList>
    </citation>
    <scope>NUCLEOTIDE SEQUENCE [LARGE SCALE GENOMIC DNA]</scope>
    <source>
        <strain evidence="4">ZL_2023a</strain>
    </source>
</reference>
<protein>
    <recommendedName>
        <fullName evidence="3">PH domain-containing protein</fullName>
    </recommendedName>
</protein>
<organism evidence="4 5">
    <name type="scientific">Cherax quadricarinatus</name>
    <name type="common">Australian red claw crayfish</name>
    <dbReference type="NCBI Taxonomy" id="27406"/>
    <lineage>
        <taxon>Eukaryota</taxon>
        <taxon>Metazoa</taxon>
        <taxon>Ecdysozoa</taxon>
        <taxon>Arthropoda</taxon>
        <taxon>Crustacea</taxon>
        <taxon>Multicrustacea</taxon>
        <taxon>Malacostraca</taxon>
        <taxon>Eumalacostraca</taxon>
        <taxon>Eucarida</taxon>
        <taxon>Decapoda</taxon>
        <taxon>Pleocyemata</taxon>
        <taxon>Astacidea</taxon>
        <taxon>Parastacoidea</taxon>
        <taxon>Parastacidae</taxon>
        <taxon>Cherax</taxon>
    </lineage>
</organism>
<evidence type="ECO:0000256" key="1">
    <source>
        <dbReference type="ARBA" id="ARBA00004370"/>
    </source>
</evidence>
<dbReference type="EMBL" id="JARKIK010000066">
    <property type="protein sequence ID" value="KAK8729729.1"/>
    <property type="molecule type" value="Genomic_DNA"/>
</dbReference>
<dbReference type="PANTHER" id="PTHR14309:SF12">
    <property type="entry name" value="PH DOMAIN-CONTAINING PROTEIN"/>
    <property type="match status" value="1"/>
</dbReference>
<keyword evidence="5" id="KW-1185">Reference proteome</keyword>
<feature type="non-terminal residue" evidence="4">
    <location>
        <position position="127"/>
    </location>
</feature>
<comment type="subcellular location">
    <subcellularLocation>
        <location evidence="1">Membrane</location>
    </subcellularLocation>
</comment>
<accession>A0AAW0WP93</accession>
<feature type="domain" description="PH" evidence="3">
    <location>
        <begin position="15"/>
        <end position="127"/>
    </location>
</feature>
<dbReference type="PANTHER" id="PTHR14309">
    <property type="entry name" value="EXPRESSED PROTEIN"/>
    <property type="match status" value="1"/>
</dbReference>
<evidence type="ECO:0000259" key="3">
    <source>
        <dbReference type="PROSITE" id="PS50003"/>
    </source>
</evidence>
<dbReference type="Pfam" id="PF00169">
    <property type="entry name" value="PH"/>
    <property type="match status" value="1"/>
</dbReference>
<dbReference type="PROSITE" id="PS50003">
    <property type="entry name" value="PH_DOMAIN"/>
    <property type="match status" value="1"/>
</dbReference>
<dbReference type="SMART" id="SM00233">
    <property type="entry name" value="PH"/>
    <property type="match status" value="1"/>
</dbReference>
<dbReference type="InterPro" id="IPR011993">
    <property type="entry name" value="PH-like_dom_sf"/>
</dbReference>
<evidence type="ECO:0000313" key="5">
    <source>
        <dbReference type="Proteomes" id="UP001445076"/>
    </source>
</evidence>
<dbReference type="AlphaFoldDB" id="A0AAW0WP93"/>
<dbReference type="Gene3D" id="2.30.29.30">
    <property type="entry name" value="Pleckstrin-homology domain (PH domain)/Phosphotyrosine-binding domain (PTB)"/>
    <property type="match status" value="1"/>
</dbReference>
<proteinExistence type="predicted"/>
<dbReference type="GO" id="GO:0045595">
    <property type="term" value="P:regulation of cell differentiation"/>
    <property type="evidence" value="ECO:0007669"/>
    <property type="project" value="TreeGrafter"/>
</dbReference>
<dbReference type="GO" id="GO:0016020">
    <property type="term" value="C:membrane"/>
    <property type="evidence" value="ECO:0007669"/>
    <property type="project" value="UniProtKB-SubCell"/>
</dbReference>
<evidence type="ECO:0000256" key="2">
    <source>
        <dbReference type="ARBA" id="ARBA00023136"/>
    </source>
</evidence>
<dbReference type="SUPFAM" id="SSF50729">
    <property type="entry name" value="PH domain-like"/>
    <property type="match status" value="1"/>
</dbReference>
<dbReference type="InterPro" id="IPR039680">
    <property type="entry name" value="PLEKHB1/2"/>
</dbReference>
<gene>
    <name evidence="4" type="ORF">OTU49_008290</name>
</gene>
<name>A0AAW0WP93_CHEQU</name>
<sequence>MCSNDDAVATVSMAKPVRKGFLTRYKKRFLGSNWREEWVVLHEDSTLEWYKTHDESDLLGAIVIKEAPEMMAAGPFACYVPGRPELPKGTDPNNMVVFGNKTKDRMHWFICQNADDVNQWMTAISNT</sequence>
<keyword evidence="2" id="KW-0472">Membrane</keyword>
<dbReference type="Proteomes" id="UP001445076">
    <property type="component" value="Unassembled WGS sequence"/>
</dbReference>
<evidence type="ECO:0000313" key="4">
    <source>
        <dbReference type="EMBL" id="KAK8729729.1"/>
    </source>
</evidence>